<evidence type="ECO:0000313" key="2">
    <source>
        <dbReference type="Proteomes" id="UP001227192"/>
    </source>
</evidence>
<dbReference type="Proteomes" id="UP001227192">
    <property type="component" value="Unassembled WGS sequence"/>
</dbReference>
<comment type="caution">
    <text evidence="1">The sequence shown here is derived from an EMBL/GenBank/DDBJ whole genome shotgun (WGS) entry which is preliminary data.</text>
</comment>
<evidence type="ECO:0000313" key="1">
    <source>
        <dbReference type="EMBL" id="KAJ9485719.1"/>
    </source>
</evidence>
<dbReference type="EMBL" id="LACB01000250">
    <property type="protein sequence ID" value="KAJ9485719.1"/>
    <property type="molecule type" value="Genomic_DNA"/>
</dbReference>
<sequence length="88" mass="10534">MQFNPQFLHAYNLHHVVLQKSISIEAAFIQWNAASSYFLRISLQMYEATRVEEKSTHMTFYSKYEEIRQLYNSFLIPPSIIFMRTHTV</sequence>
<name>A0AAI9TG18_PENTH</name>
<reference evidence="1" key="2">
    <citation type="journal article" date="2016" name="Fungal Biol.">
        <title>Ochratoxin A production by Penicillium thymicola.</title>
        <authorList>
            <person name="Nguyen H.D.T."/>
            <person name="McMullin D.R."/>
            <person name="Ponomareva E."/>
            <person name="Riley R."/>
            <person name="Pomraning K.R."/>
            <person name="Baker S.E."/>
            <person name="Seifert K.A."/>
        </authorList>
    </citation>
    <scope>NUCLEOTIDE SEQUENCE</scope>
    <source>
        <strain evidence="1">DAOM 180753</strain>
    </source>
</reference>
<reference evidence="1" key="1">
    <citation type="submission" date="2015-06" db="EMBL/GenBank/DDBJ databases">
        <authorList>
            <person name="Nguyen H."/>
        </authorList>
    </citation>
    <scope>NUCLEOTIDE SEQUENCE</scope>
    <source>
        <strain evidence="1">DAOM 180753</strain>
    </source>
</reference>
<gene>
    <name evidence="1" type="ORF">VN97_g7635</name>
</gene>
<accession>A0AAI9TG18</accession>
<proteinExistence type="predicted"/>
<protein>
    <submittedName>
        <fullName evidence="1">Uncharacterized protein</fullName>
    </submittedName>
</protein>
<organism evidence="1 2">
    <name type="scientific">Penicillium thymicola</name>
    <dbReference type="NCBI Taxonomy" id="293382"/>
    <lineage>
        <taxon>Eukaryota</taxon>
        <taxon>Fungi</taxon>
        <taxon>Dikarya</taxon>
        <taxon>Ascomycota</taxon>
        <taxon>Pezizomycotina</taxon>
        <taxon>Eurotiomycetes</taxon>
        <taxon>Eurotiomycetidae</taxon>
        <taxon>Eurotiales</taxon>
        <taxon>Aspergillaceae</taxon>
        <taxon>Penicillium</taxon>
    </lineage>
</organism>
<keyword evidence="2" id="KW-1185">Reference proteome</keyword>
<dbReference type="AlphaFoldDB" id="A0AAI9TG18"/>